<evidence type="ECO:0000256" key="2">
    <source>
        <dbReference type="ARBA" id="ARBA00023125"/>
    </source>
</evidence>
<name>A0A844H7L1_9RHOB</name>
<organism evidence="5 6">
    <name type="scientific">Paracoccus limosus</name>
    <dbReference type="NCBI Taxonomy" id="913252"/>
    <lineage>
        <taxon>Bacteria</taxon>
        <taxon>Pseudomonadati</taxon>
        <taxon>Pseudomonadota</taxon>
        <taxon>Alphaproteobacteria</taxon>
        <taxon>Rhodobacterales</taxon>
        <taxon>Paracoccaceae</taxon>
        <taxon>Paracoccus</taxon>
    </lineage>
</organism>
<dbReference type="Gene3D" id="1.10.10.60">
    <property type="entry name" value="Homeodomain-like"/>
    <property type="match status" value="1"/>
</dbReference>
<evidence type="ECO:0000256" key="1">
    <source>
        <dbReference type="ARBA" id="ARBA00023015"/>
    </source>
</evidence>
<evidence type="ECO:0000259" key="4">
    <source>
        <dbReference type="PROSITE" id="PS01124"/>
    </source>
</evidence>
<dbReference type="SMART" id="SM00342">
    <property type="entry name" value="HTH_ARAC"/>
    <property type="match status" value="1"/>
</dbReference>
<keyword evidence="1" id="KW-0805">Transcription regulation</keyword>
<dbReference type="RefSeq" id="WP_155063891.1">
    <property type="nucleotide sequence ID" value="NZ_WMIF01000007.1"/>
</dbReference>
<proteinExistence type="predicted"/>
<dbReference type="Pfam" id="PF14525">
    <property type="entry name" value="AraC_binding_2"/>
    <property type="match status" value="1"/>
</dbReference>
<accession>A0A844H7L1</accession>
<dbReference type="InterPro" id="IPR009057">
    <property type="entry name" value="Homeodomain-like_sf"/>
</dbReference>
<dbReference type="PROSITE" id="PS01124">
    <property type="entry name" value="HTH_ARAC_FAMILY_2"/>
    <property type="match status" value="1"/>
</dbReference>
<feature type="domain" description="HTH araC/xylS-type" evidence="4">
    <location>
        <begin position="236"/>
        <end position="334"/>
    </location>
</feature>
<dbReference type="OrthoDB" id="8004517at2"/>
<keyword evidence="6" id="KW-1185">Reference proteome</keyword>
<dbReference type="GO" id="GO:0003700">
    <property type="term" value="F:DNA-binding transcription factor activity"/>
    <property type="evidence" value="ECO:0007669"/>
    <property type="project" value="InterPro"/>
</dbReference>
<dbReference type="PANTHER" id="PTHR46796:SF6">
    <property type="entry name" value="ARAC SUBFAMILY"/>
    <property type="match status" value="1"/>
</dbReference>
<comment type="caution">
    <text evidence="5">The sequence shown here is derived from an EMBL/GenBank/DDBJ whole genome shotgun (WGS) entry which is preliminary data.</text>
</comment>
<gene>
    <name evidence="5" type="ORF">GL279_06905</name>
</gene>
<evidence type="ECO:0000313" key="6">
    <source>
        <dbReference type="Proteomes" id="UP000442533"/>
    </source>
</evidence>
<evidence type="ECO:0000313" key="5">
    <source>
        <dbReference type="EMBL" id="MTH34328.1"/>
    </source>
</evidence>
<dbReference type="GO" id="GO:0043565">
    <property type="term" value="F:sequence-specific DNA binding"/>
    <property type="evidence" value="ECO:0007669"/>
    <property type="project" value="InterPro"/>
</dbReference>
<dbReference type="InterPro" id="IPR050204">
    <property type="entry name" value="AraC_XylS_family_regulators"/>
</dbReference>
<keyword evidence="2" id="KW-0238">DNA-binding</keyword>
<dbReference type="PANTHER" id="PTHR46796">
    <property type="entry name" value="HTH-TYPE TRANSCRIPTIONAL ACTIVATOR RHAS-RELATED"/>
    <property type="match status" value="1"/>
</dbReference>
<dbReference type="InterPro" id="IPR018060">
    <property type="entry name" value="HTH_AraC"/>
</dbReference>
<dbReference type="Proteomes" id="UP000442533">
    <property type="component" value="Unassembled WGS sequence"/>
</dbReference>
<dbReference type="InterPro" id="IPR035418">
    <property type="entry name" value="AraC-bd_2"/>
</dbReference>
<dbReference type="EMBL" id="WMIF01000007">
    <property type="protein sequence ID" value="MTH34328.1"/>
    <property type="molecule type" value="Genomic_DNA"/>
</dbReference>
<dbReference type="SUPFAM" id="SSF46689">
    <property type="entry name" value="Homeodomain-like"/>
    <property type="match status" value="1"/>
</dbReference>
<evidence type="ECO:0000256" key="3">
    <source>
        <dbReference type="ARBA" id="ARBA00023163"/>
    </source>
</evidence>
<protein>
    <submittedName>
        <fullName evidence="5">Helix-turn-helix domain-containing protein</fullName>
    </submittedName>
</protein>
<dbReference type="Pfam" id="PF12833">
    <property type="entry name" value="HTH_18"/>
    <property type="match status" value="1"/>
</dbReference>
<dbReference type="AlphaFoldDB" id="A0A844H7L1"/>
<reference evidence="5 6" key="1">
    <citation type="submission" date="2019-11" db="EMBL/GenBank/DDBJ databases">
        <authorList>
            <person name="Dong K."/>
        </authorList>
    </citation>
    <scope>NUCLEOTIDE SEQUENCE [LARGE SCALE GENOMIC DNA]</scope>
    <source>
        <strain evidence="5 6">JCM 17370</strain>
    </source>
</reference>
<sequence>MQTLDCYNLADAPVLPPAPTRAVAVKTWETHSLSHEDRFAYWREVLCEAFTALSTRPSESGDNGSKVVLHELADVNAANLRSFAQTITRGKNEIRRRDDTYFFANMQVSGKCHVEQDGRYLTAEPGNFYLVDTTRPYRLDFVDPFQTLSFRIPVSLMSPLIGDPRSVTARQISGRAPFGELAISHMRALMRCTQDASPQASLTLSETLAQLIGLAVSDATPADGAGDERAHRAFQDAIVRYVAKRSLDPNLSVKCVAARFRISPRTIQSIFAERGTTFSKTVLEQRLKGAASALAQRNATVTQAALDNGFGDLTYFGRAFRARYGCTSREWMKEQKAQFPLPS</sequence>
<keyword evidence="3" id="KW-0804">Transcription</keyword>